<dbReference type="AlphaFoldDB" id="E6PD44"/>
<organism evidence="1">
    <name type="scientific">mine drainage metagenome</name>
    <dbReference type="NCBI Taxonomy" id="410659"/>
    <lineage>
        <taxon>unclassified sequences</taxon>
        <taxon>metagenomes</taxon>
        <taxon>ecological metagenomes</taxon>
    </lineage>
</organism>
<protein>
    <submittedName>
        <fullName evidence="1">Uncharacterized protein</fullName>
    </submittedName>
</protein>
<reference evidence="1" key="1">
    <citation type="submission" date="2009-10" db="EMBL/GenBank/DDBJ databases">
        <title>Diversity of trophic interactions inside an arsenic-rich microbial ecosystem.</title>
        <authorList>
            <person name="Bertin P.N."/>
            <person name="Heinrich-Salmeron A."/>
            <person name="Pelletier E."/>
            <person name="Goulhen-Chollet F."/>
            <person name="Arsene-Ploetze F."/>
            <person name="Gallien S."/>
            <person name="Calteau A."/>
            <person name="Vallenet D."/>
            <person name="Casiot C."/>
            <person name="Chane-Woon-Ming B."/>
            <person name="Giloteaux L."/>
            <person name="Barakat M."/>
            <person name="Bonnefoy V."/>
            <person name="Bruneel O."/>
            <person name="Chandler M."/>
            <person name="Cleiss J."/>
            <person name="Duran R."/>
            <person name="Elbaz-Poulichet F."/>
            <person name="Fonknechten N."/>
            <person name="Lauga B."/>
            <person name="Mornico D."/>
            <person name="Ortet P."/>
            <person name="Schaeffer C."/>
            <person name="Siguier P."/>
            <person name="Alexander Thil Smith A."/>
            <person name="Van Dorsselaer A."/>
            <person name="Weissenbach J."/>
            <person name="Medigue C."/>
            <person name="Le Paslier D."/>
        </authorList>
    </citation>
    <scope>NUCLEOTIDE SEQUENCE</scope>
</reference>
<comment type="caution">
    <text evidence="1">The sequence shown here is derived from an EMBL/GenBank/DDBJ whole genome shotgun (WGS) entry which is preliminary data.</text>
</comment>
<sequence length="72" mass="7903">MTRTACALLFIISIAACAKIRVPHPRSNAHEKIRPPVARRTLAVGRALLFEGSDAAIYRGRNFFSLPNVDSP</sequence>
<dbReference type="PROSITE" id="PS51257">
    <property type="entry name" value="PROKAR_LIPOPROTEIN"/>
    <property type="match status" value="1"/>
</dbReference>
<accession>E6PD44</accession>
<proteinExistence type="predicted"/>
<name>E6PD44_9ZZZZ</name>
<dbReference type="EMBL" id="CABL01000001">
    <property type="protein sequence ID" value="CBH74379.1"/>
    <property type="molecule type" value="Genomic_DNA"/>
</dbReference>
<evidence type="ECO:0000313" key="1">
    <source>
        <dbReference type="EMBL" id="CBH74379.1"/>
    </source>
</evidence>
<gene>
    <name evidence="1" type="ORF">CARN1_2266</name>
</gene>